<feature type="region of interest" description="Disordered" evidence="1">
    <location>
        <begin position="68"/>
        <end position="90"/>
    </location>
</feature>
<name>K1X7R3_MARBU</name>
<evidence type="ECO:0000256" key="1">
    <source>
        <dbReference type="SAM" id="MobiDB-lite"/>
    </source>
</evidence>
<accession>K1X7R3</accession>
<reference evidence="2 3" key="1">
    <citation type="journal article" date="2012" name="BMC Genomics">
        <title>Sequencing the genome of Marssonina brunnea reveals fungus-poplar co-evolution.</title>
        <authorList>
            <person name="Zhu S."/>
            <person name="Cao Y.-Z."/>
            <person name="Jiang C."/>
            <person name="Tan B.-Y."/>
            <person name="Wang Z."/>
            <person name="Feng S."/>
            <person name="Zhang L."/>
            <person name="Su X.-H."/>
            <person name="Brejova B."/>
            <person name="Vinar T."/>
            <person name="Xu M."/>
            <person name="Wang M.-X."/>
            <person name="Zhang S.-G."/>
            <person name="Huang M.-R."/>
            <person name="Wu R."/>
            <person name="Zhou Y."/>
        </authorList>
    </citation>
    <scope>NUCLEOTIDE SEQUENCE [LARGE SCALE GENOMIC DNA]</scope>
    <source>
        <strain evidence="2 3">MB_m1</strain>
    </source>
</reference>
<dbReference type="EMBL" id="JH921438">
    <property type="protein sequence ID" value="EKD16643.1"/>
    <property type="molecule type" value="Genomic_DNA"/>
</dbReference>
<evidence type="ECO:0000313" key="2">
    <source>
        <dbReference type="EMBL" id="EKD16643.1"/>
    </source>
</evidence>
<organism evidence="2 3">
    <name type="scientific">Marssonina brunnea f. sp. multigermtubi (strain MB_m1)</name>
    <name type="common">Marssonina leaf spot fungus</name>
    <dbReference type="NCBI Taxonomy" id="1072389"/>
    <lineage>
        <taxon>Eukaryota</taxon>
        <taxon>Fungi</taxon>
        <taxon>Dikarya</taxon>
        <taxon>Ascomycota</taxon>
        <taxon>Pezizomycotina</taxon>
        <taxon>Leotiomycetes</taxon>
        <taxon>Helotiales</taxon>
        <taxon>Drepanopezizaceae</taxon>
        <taxon>Drepanopeziza</taxon>
    </lineage>
</organism>
<sequence length="151" mass="16724">MPEVKSASEVEFRLLLSATDHKDEEEEEVKDTGTRCKTIAFARTPRTQLKLLINTGIKVASVKINAAARDKAKKPLPPSEGSKLTRIKKNVRQQREKNYGTFRARASQESGTAVEIDSEDGLFDSVIGEEFFGLARADEAIEDVEGKVEIT</sequence>
<evidence type="ECO:0000313" key="3">
    <source>
        <dbReference type="Proteomes" id="UP000006753"/>
    </source>
</evidence>
<dbReference type="HOGENOM" id="CLU_1731883_0_0_1"/>
<dbReference type="KEGG" id="mbe:MBM_05112"/>
<proteinExistence type="predicted"/>
<keyword evidence="3" id="KW-1185">Reference proteome</keyword>
<dbReference type="Proteomes" id="UP000006753">
    <property type="component" value="Unassembled WGS sequence"/>
</dbReference>
<gene>
    <name evidence="2" type="ORF">MBM_05112</name>
</gene>
<protein>
    <submittedName>
        <fullName evidence="2">Uncharacterized protein</fullName>
    </submittedName>
</protein>
<dbReference type="InParanoid" id="K1X7R3"/>
<dbReference type="AlphaFoldDB" id="K1X7R3"/>